<dbReference type="InterPro" id="IPR000700">
    <property type="entry name" value="PAS-assoc_C"/>
</dbReference>
<dbReference type="EC" id="2.7.13.3" evidence="3"/>
<dbReference type="CDD" id="cd17546">
    <property type="entry name" value="REC_hyHK_CKI1_RcsC-like"/>
    <property type="match status" value="1"/>
</dbReference>
<dbReference type="InterPro" id="IPR001610">
    <property type="entry name" value="PAC"/>
</dbReference>
<dbReference type="RefSeq" id="WP_021130643.1">
    <property type="nucleotide sequence ID" value="NZ_AQPH01000003.1"/>
</dbReference>
<evidence type="ECO:0000256" key="10">
    <source>
        <dbReference type="ARBA" id="ARBA00022840"/>
    </source>
</evidence>
<dbReference type="InterPro" id="IPR001789">
    <property type="entry name" value="Sig_transdc_resp-reg_receiver"/>
</dbReference>
<dbReference type="InterPro" id="IPR035965">
    <property type="entry name" value="PAS-like_dom_sf"/>
</dbReference>
<dbReference type="SMART" id="SM00388">
    <property type="entry name" value="HisKA"/>
    <property type="match status" value="1"/>
</dbReference>
<accession>S9SBF4</accession>
<dbReference type="Pfam" id="PF01627">
    <property type="entry name" value="Hpt"/>
    <property type="match status" value="1"/>
</dbReference>
<protein>
    <recommendedName>
        <fullName evidence="15">Sensory/regulatory protein RpfC</fullName>
        <ecNumber evidence="3">2.7.13.3</ecNumber>
    </recommendedName>
</protein>
<evidence type="ECO:0000256" key="12">
    <source>
        <dbReference type="ARBA" id="ARBA00023012"/>
    </source>
</evidence>
<evidence type="ECO:0000256" key="14">
    <source>
        <dbReference type="ARBA" id="ARBA00064003"/>
    </source>
</evidence>
<dbReference type="Gene3D" id="3.30.565.10">
    <property type="entry name" value="Histidine kinase-like ATPase, C-terminal domain"/>
    <property type="match status" value="1"/>
</dbReference>
<comment type="catalytic activity">
    <reaction evidence="1">
        <text>ATP + protein L-histidine = ADP + protein N-phospho-L-histidine.</text>
        <dbReference type="EC" id="2.7.13.3"/>
    </reaction>
</comment>
<name>S9SBF4_MAGFU</name>
<evidence type="ECO:0000256" key="9">
    <source>
        <dbReference type="ARBA" id="ARBA00022777"/>
    </source>
</evidence>
<evidence type="ECO:0000256" key="4">
    <source>
        <dbReference type="ARBA" id="ARBA00022475"/>
    </source>
</evidence>
<keyword evidence="6" id="KW-0808">Transferase</keyword>
<organism evidence="24 25">
    <name type="scientific">Magnetospirillum fulvum MGU-K5</name>
    <dbReference type="NCBI Taxonomy" id="1316936"/>
    <lineage>
        <taxon>Bacteria</taxon>
        <taxon>Pseudomonadati</taxon>
        <taxon>Pseudomonadota</taxon>
        <taxon>Alphaproteobacteria</taxon>
        <taxon>Rhodospirillales</taxon>
        <taxon>Rhodospirillaceae</taxon>
        <taxon>Magnetospirillum</taxon>
    </lineage>
</organism>
<dbReference type="CDD" id="cd12915">
    <property type="entry name" value="PDC2_DGC_like"/>
    <property type="match status" value="1"/>
</dbReference>
<dbReference type="PROSITE" id="PS50894">
    <property type="entry name" value="HPT"/>
    <property type="match status" value="1"/>
</dbReference>
<dbReference type="InterPro" id="IPR000014">
    <property type="entry name" value="PAS"/>
</dbReference>
<dbReference type="InterPro" id="IPR003594">
    <property type="entry name" value="HATPase_dom"/>
</dbReference>
<evidence type="ECO:0000259" key="23">
    <source>
        <dbReference type="PROSITE" id="PS50894"/>
    </source>
</evidence>
<gene>
    <name evidence="24" type="ORF">K678_01276</name>
</gene>
<evidence type="ECO:0000256" key="5">
    <source>
        <dbReference type="ARBA" id="ARBA00022553"/>
    </source>
</evidence>
<dbReference type="Gene3D" id="3.40.50.2300">
    <property type="match status" value="1"/>
</dbReference>
<evidence type="ECO:0000256" key="3">
    <source>
        <dbReference type="ARBA" id="ARBA00012438"/>
    </source>
</evidence>
<dbReference type="PATRIC" id="fig|1316936.3.peg.252"/>
<dbReference type="InterPro" id="IPR033479">
    <property type="entry name" value="dCache_1"/>
</dbReference>
<dbReference type="PROSITE" id="PS50112">
    <property type="entry name" value="PAS"/>
    <property type="match status" value="1"/>
</dbReference>
<keyword evidence="7 18" id="KW-0812">Transmembrane</keyword>
<dbReference type="eggNOG" id="COG0642">
    <property type="taxonomic scope" value="Bacteria"/>
</dbReference>
<dbReference type="SMART" id="SM00387">
    <property type="entry name" value="HATPase_c"/>
    <property type="match status" value="1"/>
</dbReference>
<comment type="subunit">
    <text evidence="14">At low DSF concentrations, interacts with RpfF.</text>
</comment>
<feature type="domain" description="Response regulatory" evidence="20">
    <location>
        <begin position="732"/>
        <end position="848"/>
    </location>
</feature>
<comment type="subcellular location">
    <subcellularLocation>
        <location evidence="2">Cell membrane</location>
        <topology evidence="2">Multi-pass membrane protein</topology>
    </subcellularLocation>
</comment>
<dbReference type="PROSITE" id="PS50110">
    <property type="entry name" value="RESPONSE_REGULATORY"/>
    <property type="match status" value="1"/>
</dbReference>
<dbReference type="GO" id="GO:0005886">
    <property type="term" value="C:plasma membrane"/>
    <property type="evidence" value="ECO:0007669"/>
    <property type="project" value="UniProtKB-SubCell"/>
</dbReference>
<dbReference type="PANTHER" id="PTHR45339">
    <property type="entry name" value="HYBRID SIGNAL TRANSDUCTION HISTIDINE KINASE J"/>
    <property type="match status" value="1"/>
</dbReference>
<dbReference type="SUPFAM" id="SSF55874">
    <property type="entry name" value="ATPase domain of HSP90 chaperone/DNA topoisomerase II/histidine kinase"/>
    <property type="match status" value="1"/>
</dbReference>
<dbReference type="SMART" id="SM00448">
    <property type="entry name" value="REC"/>
    <property type="match status" value="1"/>
</dbReference>
<dbReference type="Gene3D" id="1.10.287.130">
    <property type="match status" value="1"/>
</dbReference>
<evidence type="ECO:0000256" key="11">
    <source>
        <dbReference type="ARBA" id="ARBA00022989"/>
    </source>
</evidence>
<evidence type="ECO:0000256" key="17">
    <source>
        <dbReference type="PROSITE-ProRule" id="PRU00169"/>
    </source>
</evidence>
<feature type="domain" description="PAC" evidence="22">
    <location>
        <begin position="414"/>
        <end position="467"/>
    </location>
</feature>
<dbReference type="STRING" id="1316936.K678_01276"/>
<evidence type="ECO:0000256" key="6">
    <source>
        <dbReference type="ARBA" id="ARBA00022679"/>
    </source>
</evidence>
<feature type="modified residue" description="4-aspartylphosphate" evidence="17">
    <location>
        <position position="781"/>
    </location>
</feature>
<feature type="transmembrane region" description="Helical" evidence="18">
    <location>
        <begin position="20"/>
        <end position="43"/>
    </location>
</feature>
<sequence>MRDETPEDRAVASYASRGLLVRLVLAVLVANLFVAGGAGTAVWQSLGQYRHQAAVDARNIAKSVEKSLNDTFAINELAMFALAKEMSRHFQGGHLDIQTLKSLTSDLKSQSTYIDSLRILSPSGAILYGTDIDEHNAIQVSDRDYFVKAREETSGRTVFGGPHVGRFTGKSSLFMARRVADADGNFIGVVNSVIALDYLQKVLSQIDVGRKGGISLRDETMANIVRHPDPVGSFRGNKVLSPELSALVAQGARQGDYWSGTTWDGTSRTVSFVRIGDYPFFVAVGLAESDYLMPWHQQAQWSTISTAIFFILSVVWAKTYYRNWQSRHLAARRALSESEERFRFAMEATHDGVWDWDVENNTTYYSPSYFRMLGYESSEEPITEHGLGDLIHPDDRDKALNANRALVSSRSQDFSQEIRLRGKDGGWHWILRRGRVVALDSHGRPGRILGTHVDITPLKEAELRASEASRVKSEFLANMSHEIRTPMNGIIGMLHLVLKGPLSEPQRQKVKVAVTSARNLMGILNDILDLSKLQAGHLAIESVPFRFDTILEEALATFRAKLEERGLSLHVSIHSQVPSWLVGDPMRLIQVVGNYLSNAIKFTEAGSVGLDVTAIPCGEAKTRLRVAVSDTGVGMTPEQMARLFQSFQQVDTELSRARGGTGLGLSICRQLAELMGGEVGVDSVPGRGSTFWFTAELGILPGDDSDSDDLAPATTQAEDDTGASVALLKGTRILLAEDDPTNQLVATGLLEAVGACLDVVENGEEAVEKALAGDYEIVLMDVQMPRMNGLAATRLIREHKSEIDLPIIAMTANAMRSQQEDCLAAGMNDFVAKPFEPVRLYEAILKWVTGIGHAEAQGLLGLVEADHGDIGLAVDIPGLDVRAGLRHLSGMAQMYLDVLSSFARQNSRRADDLRLTLAARDFTALEQGVHTLKGLVAMIGAEAVRNAAVDLEFTVRAQDFDDCSKAIDRLETALTPLIEAILRLEPTVLSSP</sequence>
<feature type="domain" description="PAS" evidence="21">
    <location>
        <begin position="338"/>
        <end position="410"/>
    </location>
</feature>
<dbReference type="Pfam" id="PF00072">
    <property type="entry name" value="Response_reg"/>
    <property type="match status" value="1"/>
</dbReference>
<dbReference type="GO" id="GO:0005524">
    <property type="term" value="F:ATP binding"/>
    <property type="evidence" value="ECO:0007669"/>
    <property type="project" value="UniProtKB-KW"/>
</dbReference>
<dbReference type="CDD" id="cd16922">
    <property type="entry name" value="HATPase_EvgS-ArcB-TorS-like"/>
    <property type="match status" value="1"/>
</dbReference>
<dbReference type="Gene3D" id="3.30.450.20">
    <property type="entry name" value="PAS domain"/>
    <property type="match status" value="3"/>
</dbReference>
<evidence type="ECO:0000313" key="24">
    <source>
        <dbReference type="EMBL" id="EPY03232.1"/>
    </source>
</evidence>
<dbReference type="SUPFAM" id="SSF52172">
    <property type="entry name" value="CheY-like"/>
    <property type="match status" value="1"/>
</dbReference>
<evidence type="ECO:0000256" key="13">
    <source>
        <dbReference type="ARBA" id="ARBA00023136"/>
    </source>
</evidence>
<dbReference type="PRINTS" id="PR00344">
    <property type="entry name" value="BCTRLSENSOR"/>
</dbReference>
<evidence type="ECO:0000259" key="20">
    <source>
        <dbReference type="PROSITE" id="PS50110"/>
    </source>
</evidence>
<evidence type="ECO:0000256" key="8">
    <source>
        <dbReference type="ARBA" id="ARBA00022741"/>
    </source>
</evidence>
<keyword evidence="13 18" id="KW-0472">Membrane</keyword>
<feature type="domain" description="Histidine kinase" evidence="19">
    <location>
        <begin position="478"/>
        <end position="699"/>
    </location>
</feature>
<evidence type="ECO:0000259" key="22">
    <source>
        <dbReference type="PROSITE" id="PS50113"/>
    </source>
</evidence>
<dbReference type="InterPro" id="IPR011006">
    <property type="entry name" value="CheY-like_superfamily"/>
</dbReference>
<reference evidence="24 25" key="1">
    <citation type="submission" date="2013-04" db="EMBL/GenBank/DDBJ databases">
        <authorList>
            <person name="Kuznetsov B."/>
            <person name="Ivanovsky R."/>
        </authorList>
    </citation>
    <scope>NUCLEOTIDE SEQUENCE [LARGE SCALE GENOMIC DNA]</scope>
    <source>
        <strain evidence="24 25">MGU-K5</strain>
    </source>
</reference>
<dbReference type="Pfam" id="PF02518">
    <property type="entry name" value="HATPase_c"/>
    <property type="match status" value="1"/>
</dbReference>
<evidence type="ECO:0000256" key="15">
    <source>
        <dbReference type="ARBA" id="ARBA00068150"/>
    </source>
</evidence>
<dbReference type="CDD" id="cd12914">
    <property type="entry name" value="PDC1_DGC_like"/>
    <property type="match status" value="1"/>
</dbReference>
<evidence type="ECO:0000256" key="7">
    <source>
        <dbReference type="ARBA" id="ARBA00022692"/>
    </source>
</evidence>
<dbReference type="InterPro" id="IPR005467">
    <property type="entry name" value="His_kinase_dom"/>
</dbReference>
<keyword evidence="9" id="KW-0418">Kinase</keyword>
<dbReference type="SMART" id="SM00086">
    <property type="entry name" value="PAC"/>
    <property type="match status" value="1"/>
</dbReference>
<dbReference type="CDD" id="cd00130">
    <property type="entry name" value="PAS"/>
    <property type="match status" value="1"/>
</dbReference>
<evidence type="ECO:0000256" key="1">
    <source>
        <dbReference type="ARBA" id="ARBA00000085"/>
    </source>
</evidence>
<dbReference type="SMART" id="SM00091">
    <property type="entry name" value="PAS"/>
    <property type="match status" value="1"/>
</dbReference>
<dbReference type="Gene3D" id="1.20.120.160">
    <property type="entry name" value="HPT domain"/>
    <property type="match status" value="1"/>
</dbReference>
<dbReference type="InterPro" id="IPR036890">
    <property type="entry name" value="HATPase_C_sf"/>
</dbReference>
<keyword evidence="4" id="KW-1003">Cell membrane</keyword>
<dbReference type="Pfam" id="PF00512">
    <property type="entry name" value="HisKA"/>
    <property type="match status" value="1"/>
</dbReference>
<dbReference type="FunFam" id="1.10.287.130:FF:000002">
    <property type="entry name" value="Two-component osmosensing histidine kinase"/>
    <property type="match status" value="1"/>
</dbReference>
<keyword evidence="12" id="KW-0902">Two-component regulatory system</keyword>
<dbReference type="InterPro" id="IPR003661">
    <property type="entry name" value="HisK_dim/P_dom"/>
</dbReference>
<evidence type="ECO:0000313" key="25">
    <source>
        <dbReference type="Proteomes" id="UP000015350"/>
    </source>
</evidence>
<dbReference type="InterPro" id="IPR036097">
    <property type="entry name" value="HisK_dim/P_sf"/>
</dbReference>
<dbReference type="SUPFAM" id="SSF55785">
    <property type="entry name" value="PYP-like sensor domain (PAS domain)"/>
    <property type="match status" value="1"/>
</dbReference>
<dbReference type="InterPro" id="IPR004358">
    <property type="entry name" value="Sig_transdc_His_kin-like_C"/>
</dbReference>
<keyword evidence="10" id="KW-0067">ATP-binding</keyword>
<dbReference type="Pfam" id="PF08447">
    <property type="entry name" value="PAS_3"/>
    <property type="match status" value="1"/>
</dbReference>
<dbReference type="Proteomes" id="UP000015350">
    <property type="component" value="Unassembled WGS sequence"/>
</dbReference>
<proteinExistence type="predicted"/>
<dbReference type="PROSITE" id="PS50113">
    <property type="entry name" value="PAC"/>
    <property type="match status" value="1"/>
</dbReference>
<keyword evidence="8" id="KW-0547">Nucleotide-binding</keyword>
<dbReference type="SUPFAM" id="SSF47384">
    <property type="entry name" value="Homodimeric domain of signal transducing histidine kinase"/>
    <property type="match status" value="1"/>
</dbReference>
<dbReference type="InterPro" id="IPR008207">
    <property type="entry name" value="Sig_transdc_His_kin_Hpt_dom"/>
</dbReference>
<evidence type="ECO:0000259" key="21">
    <source>
        <dbReference type="PROSITE" id="PS50112"/>
    </source>
</evidence>
<keyword evidence="5 17" id="KW-0597">Phosphoprotein</keyword>
<evidence type="ECO:0000256" key="16">
    <source>
        <dbReference type="PROSITE-ProRule" id="PRU00110"/>
    </source>
</evidence>
<dbReference type="PANTHER" id="PTHR45339:SF3">
    <property type="entry name" value="HISTIDINE KINASE"/>
    <property type="match status" value="1"/>
</dbReference>
<dbReference type="InterPro" id="IPR036641">
    <property type="entry name" value="HPT_dom_sf"/>
</dbReference>
<comment type="caution">
    <text evidence="24">The sequence shown here is derived from an EMBL/GenBank/DDBJ whole genome shotgun (WGS) entry which is preliminary data.</text>
</comment>
<dbReference type="NCBIfam" id="TIGR00229">
    <property type="entry name" value="sensory_box"/>
    <property type="match status" value="1"/>
</dbReference>
<dbReference type="OrthoDB" id="9801651at2"/>
<dbReference type="EMBL" id="AQPH01000003">
    <property type="protein sequence ID" value="EPY03232.1"/>
    <property type="molecule type" value="Genomic_DNA"/>
</dbReference>
<dbReference type="Pfam" id="PF02743">
    <property type="entry name" value="dCache_1"/>
    <property type="match status" value="1"/>
</dbReference>
<evidence type="ECO:0000256" key="18">
    <source>
        <dbReference type="SAM" id="Phobius"/>
    </source>
</evidence>
<dbReference type="AlphaFoldDB" id="S9SBF4"/>
<evidence type="ECO:0000259" key="19">
    <source>
        <dbReference type="PROSITE" id="PS50109"/>
    </source>
</evidence>
<dbReference type="eggNOG" id="COG2205">
    <property type="taxonomic scope" value="Bacteria"/>
</dbReference>
<dbReference type="GO" id="GO:0000155">
    <property type="term" value="F:phosphorelay sensor kinase activity"/>
    <property type="evidence" value="ECO:0007669"/>
    <property type="project" value="InterPro"/>
</dbReference>
<feature type="domain" description="HPt" evidence="23">
    <location>
        <begin position="891"/>
        <end position="992"/>
    </location>
</feature>
<evidence type="ECO:0000256" key="2">
    <source>
        <dbReference type="ARBA" id="ARBA00004651"/>
    </source>
</evidence>
<feature type="modified residue" description="Phosphohistidine" evidence="16">
    <location>
        <position position="930"/>
    </location>
</feature>
<dbReference type="FunFam" id="3.30.565.10:FF:000010">
    <property type="entry name" value="Sensor histidine kinase RcsC"/>
    <property type="match status" value="1"/>
</dbReference>
<keyword evidence="11 18" id="KW-1133">Transmembrane helix</keyword>
<dbReference type="CDD" id="cd00082">
    <property type="entry name" value="HisKA"/>
    <property type="match status" value="1"/>
</dbReference>
<dbReference type="PROSITE" id="PS50109">
    <property type="entry name" value="HIS_KIN"/>
    <property type="match status" value="1"/>
</dbReference>
<dbReference type="InterPro" id="IPR013655">
    <property type="entry name" value="PAS_fold_3"/>
</dbReference>
<dbReference type="SUPFAM" id="SSF47226">
    <property type="entry name" value="Histidine-containing phosphotransfer domain, HPT domain"/>
    <property type="match status" value="1"/>
</dbReference>